<keyword evidence="2" id="KW-1185">Reference proteome</keyword>
<dbReference type="AlphaFoldDB" id="A0A3M7P9Z6"/>
<evidence type="ECO:0000313" key="2">
    <source>
        <dbReference type="Proteomes" id="UP000276133"/>
    </source>
</evidence>
<proteinExistence type="predicted"/>
<accession>A0A3M7P9Z6</accession>
<dbReference type="EMBL" id="REGN01012335">
    <property type="protein sequence ID" value="RMZ95809.1"/>
    <property type="molecule type" value="Genomic_DNA"/>
</dbReference>
<reference evidence="1 2" key="1">
    <citation type="journal article" date="2018" name="Sci. Rep.">
        <title>Genomic signatures of local adaptation to the degree of environmental predictability in rotifers.</title>
        <authorList>
            <person name="Franch-Gras L."/>
            <person name="Hahn C."/>
            <person name="Garcia-Roger E.M."/>
            <person name="Carmona M.J."/>
            <person name="Serra M."/>
            <person name="Gomez A."/>
        </authorList>
    </citation>
    <scope>NUCLEOTIDE SEQUENCE [LARGE SCALE GENOMIC DNA]</scope>
    <source>
        <strain evidence="1">HYR1</strain>
    </source>
</reference>
<gene>
    <name evidence="1" type="ORF">BpHYR1_049956</name>
</gene>
<comment type="caution">
    <text evidence="1">The sequence shown here is derived from an EMBL/GenBank/DDBJ whole genome shotgun (WGS) entry which is preliminary data.</text>
</comment>
<protein>
    <submittedName>
        <fullName evidence="1">Uncharacterized protein</fullName>
    </submittedName>
</protein>
<dbReference type="Proteomes" id="UP000276133">
    <property type="component" value="Unassembled WGS sequence"/>
</dbReference>
<organism evidence="1 2">
    <name type="scientific">Brachionus plicatilis</name>
    <name type="common">Marine rotifer</name>
    <name type="synonym">Brachionus muelleri</name>
    <dbReference type="NCBI Taxonomy" id="10195"/>
    <lineage>
        <taxon>Eukaryota</taxon>
        <taxon>Metazoa</taxon>
        <taxon>Spiralia</taxon>
        <taxon>Gnathifera</taxon>
        <taxon>Rotifera</taxon>
        <taxon>Eurotatoria</taxon>
        <taxon>Monogononta</taxon>
        <taxon>Pseudotrocha</taxon>
        <taxon>Ploima</taxon>
        <taxon>Brachionidae</taxon>
        <taxon>Brachionus</taxon>
    </lineage>
</organism>
<sequence>MDGITWFKKRGRNIERPVTEPVLNLKALSLFYFYMIFEIFGNVLENEIDINGEHIITMSKKFNLDRFHKLKYLDNNPIFGSNKNAAPTIRPV</sequence>
<evidence type="ECO:0000313" key="1">
    <source>
        <dbReference type="EMBL" id="RMZ95809.1"/>
    </source>
</evidence>
<name>A0A3M7P9Z6_BRAPC</name>